<evidence type="ECO:0000313" key="10">
    <source>
        <dbReference type="Proteomes" id="UP001163726"/>
    </source>
</evidence>
<feature type="transmembrane region" description="Helical" evidence="7">
    <location>
        <begin position="6"/>
        <end position="27"/>
    </location>
</feature>
<keyword evidence="10" id="KW-1185">Reference proteome</keyword>
<dbReference type="InterPro" id="IPR029016">
    <property type="entry name" value="GAF-like_dom_sf"/>
</dbReference>
<keyword evidence="4" id="KW-0547">Nucleotide-binding</keyword>
<keyword evidence="5 9" id="KW-0418">Kinase</keyword>
<feature type="transmembrane region" description="Helical" evidence="7">
    <location>
        <begin position="124"/>
        <end position="145"/>
    </location>
</feature>
<keyword evidence="7" id="KW-0812">Transmembrane</keyword>
<dbReference type="InterPro" id="IPR050980">
    <property type="entry name" value="2C_sensor_his_kinase"/>
</dbReference>
<sequence>MEIFSWLGYACALFSYLALLMLMSIANTGNQKSKLTHKSLILFTLSGVHWSIAYLTTNLSFSSNWWLNWAESLRIISIGLLLISLLNRKTTSYLSLIKKPSCIIIFSTAVIFPILAAYQLVSSAWFYIGYLAMTVALLILLEILFRQAKAALWGLKPIILAFGALLIYDFIVFSDASLIAHVDKDMWLARGYLHAFLAPLLLWSIKRSKTLGIQVYISREMVFQSSLLLSSGVYLCLMAITGYYIKSIESQWSSMIQVIFIVLAFVVLFALFISEGLKRNIRVFLEKNFFANRFDYRVQWLNLTNQLNTPLNSTQNFYDRSLDVLINSIQYDQGALYKLNNQQLECVATKNIVSHCHSRANKPILLKPVLDYIKQKHWVIDLKDYQQHPAKYPQLVIDKTLISECPFHVIVPIYQQEKLWGLVCLNNSAGDLLHFNWEIRDYMTVVTNQVGHYIFQHEANQVVTENAQFAAFSRMSAFVIHDLKNVLAQINMILSNAQKHKHNPEFIDDTFETLGYTKQRMEKMLAQLMNKTNDEQQIKNTVEITQLLSQLINERCSNLQPEPKIITEQTAELALDTEKFSNVLYHLIDNAQHATDDSGKVEISIETEPEVVRIIIKDTGCGMSTEFIRNKLFKPFETTKGNAGMGIGAHDAKLYIEQLGGVISVNSVESKGSEFIIELPNMPTTGEIQQGLY</sequence>
<dbReference type="SMART" id="SM00387">
    <property type="entry name" value="HATPase_c"/>
    <property type="match status" value="1"/>
</dbReference>
<keyword evidence="6" id="KW-0067">ATP-binding</keyword>
<keyword evidence="9" id="KW-0378">Hydrolase</keyword>
<dbReference type="InterPro" id="IPR003594">
    <property type="entry name" value="HATPase_dom"/>
</dbReference>
<evidence type="ECO:0000256" key="3">
    <source>
        <dbReference type="ARBA" id="ARBA00022679"/>
    </source>
</evidence>
<reference evidence="9" key="1">
    <citation type="submission" date="2022-10" db="EMBL/GenBank/DDBJ databases">
        <title>Catenovulum adriacola sp. nov. isolated in the Harbour of Susak.</title>
        <authorList>
            <person name="Schoch T."/>
            <person name="Reich S.J."/>
            <person name="Stoeferle S."/>
            <person name="Flaiz M."/>
            <person name="Kazda M."/>
            <person name="Riedel C.U."/>
            <person name="Duerre P."/>
        </authorList>
    </citation>
    <scope>NUCLEOTIDE SEQUENCE</scope>
    <source>
        <strain evidence="9">TS8</strain>
    </source>
</reference>
<dbReference type="InterPro" id="IPR004358">
    <property type="entry name" value="Sig_transdc_His_kin-like_C"/>
</dbReference>
<evidence type="ECO:0000256" key="4">
    <source>
        <dbReference type="ARBA" id="ARBA00022741"/>
    </source>
</evidence>
<dbReference type="InterPro" id="IPR014265">
    <property type="entry name" value="XrtA/PrsK"/>
</dbReference>
<protein>
    <recommendedName>
        <fullName evidence="2">histidine kinase</fullName>
        <ecNumber evidence="2">2.7.13.3</ecNumber>
    </recommendedName>
</protein>
<feature type="transmembrane region" description="Helical" evidence="7">
    <location>
        <begin position="100"/>
        <end position="118"/>
    </location>
</feature>
<feature type="transmembrane region" description="Helical" evidence="7">
    <location>
        <begin position="39"/>
        <end position="57"/>
    </location>
</feature>
<dbReference type="SUPFAM" id="SSF55874">
    <property type="entry name" value="ATPase domain of HSP90 chaperone/DNA topoisomerase II/histidine kinase"/>
    <property type="match status" value="1"/>
</dbReference>
<dbReference type="InterPro" id="IPR036890">
    <property type="entry name" value="HATPase_C_sf"/>
</dbReference>
<name>A0ABY7AN81_9ALTE</name>
<dbReference type="GO" id="GO:0004673">
    <property type="term" value="F:protein histidine kinase activity"/>
    <property type="evidence" value="ECO:0007669"/>
    <property type="project" value="UniProtKB-EC"/>
</dbReference>
<dbReference type="EC" id="2.7.13.3" evidence="2"/>
<dbReference type="PANTHER" id="PTHR44936:SF10">
    <property type="entry name" value="SENSOR PROTEIN RSTB"/>
    <property type="match status" value="1"/>
</dbReference>
<comment type="catalytic activity">
    <reaction evidence="1">
        <text>ATP + protein L-histidine = ADP + protein N-phospho-L-histidine.</text>
        <dbReference type="EC" id="2.7.13.3"/>
    </reaction>
</comment>
<dbReference type="InterPro" id="IPR005467">
    <property type="entry name" value="His_kinase_dom"/>
</dbReference>
<dbReference type="Pfam" id="PF02518">
    <property type="entry name" value="HATPase_c"/>
    <property type="match status" value="1"/>
</dbReference>
<evidence type="ECO:0000256" key="2">
    <source>
        <dbReference type="ARBA" id="ARBA00012438"/>
    </source>
</evidence>
<feature type="transmembrane region" description="Helical" evidence="7">
    <location>
        <begin position="226"/>
        <end position="245"/>
    </location>
</feature>
<evidence type="ECO:0000256" key="1">
    <source>
        <dbReference type="ARBA" id="ARBA00000085"/>
    </source>
</evidence>
<dbReference type="NCBIfam" id="TIGR02916">
    <property type="entry name" value="PEP_his_kin"/>
    <property type="match status" value="1"/>
</dbReference>
<feature type="transmembrane region" description="Helical" evidence="7">
    <location>
        <begin position="251"/>
        <end position="273"/>
    </location>
</feature>
<proteinExistence type="predicted"/>
<dbReference type="GO" id="GO:0016787">
    <property type="term" value="F:hydrolase activity"/>
    <property type="evidence" value="ECO:0007669"/>
    <property type="project" value="UniProtKB-KW"/>
</dbReference>
<feature type="transmembrane region" description="Helical" evidence="7">
    <location>
        <begin position="157"/>
        <end position="180"/>
    </location>
</feature>
<evidence type="ECO:0000256" key="6">
    <source>
        <dbReference type="ARBA" id="ARBA00022840"/>
    </source>
</evidence>
<dbReference type="Gene3D" id="3.30.450.40">
    <property type="match status" value="1"/>
</dbReference>
<evidence type="ECO:0000256" key="5">
    <source>
        <dbReference type="ARBA" id="ARBA00022777"/>
    </source>
</evidence>
<feature type="transmembrane region" description="Helical" evidence="7">
    <location>
        <begin position="186"/>
        <end position="205"/>
    </location>
</feature>
<evidence type="ECO:0000259" key="8">
    <source>
        <dbReference type="PROSITE" id="PS50109"/>
    </source>
</evidence>
<keyword evidence="3 9" id="KW-0808">Transferase</keyword>
<dbReference type="PROSITE" id="PS50109">
    <property type="entry name" value="HIS_KIN"/>
    <property type="match status" value="1"/>
</dbReference>
<keyword evidence="7" id="KW-1133">Transmembrane helix</keyword>
<dbReference type="EMBL" id="CP109965">
    <property type="protein sequence ID" value="WAJ70673.1"/>
    <property type="molecule type" value="Genomic_DNA"/>
</dbReference>
<dbReference type="PANTHER" id="PTHR44936">
    <property type="entry name" value="SENSOR PROTEIN CREC"/>
    <property type="match status" value="1"/>
</dbReference>
<organism evidence="9 10">
    <name type="scientific">Catenovulum adriaticum</name>
    <dbReference type="NCBI Taxonomy" id="2984846"/>
    <lineage>
        <taxon>Bacteria</taxon>
        <taxon>Pseudomonadati</taxon>
        <taxon>Pseudomonadota</taxon>
        <taxon>Gammaproteobacteria</taxon>
        <taxon>Alteromonadales</taxon>
        <taxon>Alteromonadaceae</taxon>
        <taxon>Catenovulum</taxon>
    </lineage>
</organism>
<dbReference type="SUPFAM" id="SSF55781">
    <property type="entry name" value="GAF domain-like"/>
    <property type="match status" value="1"/>
</dbReference>
<evidence type="ECO:0000313" key="9">
    <source>
        <dbReference type="EMBL" id="WAJ70673.1"/>
    </source>
</evidence>
<feature type="domain" description="Histidine kinase" evidence="8">
    <location>
        <begin position="478"/>
        <end position="683"/>
    </location>
</feature>
<evidence type="ECO:0000256" key="7">
    <source>
        <dbReference type="SAM" id="Phobius"/>
    </source>
</evidence>
<accession>A0ABY7AN81</accession>
<dbReference type="RefSeq" id="WP_268075022.1">
    <property type="nucleotide sequence ID" value="NZ_CP109965.1"/>
</dbReference>
<keyword evidence="7" id="KW-0472">Membrane</keyword>
<feature type="transmembrane region" description="Helical" evidence="7">
    <location>
        <begin position="69"/>
        <end position="88"/>
    </location>
</feature>
<dbReference type="Gene3D" id="3.30.565.10">
    <property type="entry name" value="Histidine kinase-like ATPase, C-terminal domain"/>
    <property type="match status" value="1"/>
</dbReference>
<dbReference type="Proteomes" id="UP001163726">
    <property type="component" value="Chromosome"/>
</dbReference>
<dbReference type="PRINTS" id="PR00344">
    <property type="entry name" value="BCTRLSENSOR"/>
</dbReference>
<gene>
    <name evidence="9" type="primary">prsK</name>
    <name evidence="9" type="ORF">OLW01_02335</name>
</gene>